<dbReference type="STRING" id="373903.Hore_06550"/>
<comment type="similarity">
    <text evidence="8">Belongs to the NAD kinase family.</text>
</comment>
<feature type="binding site" evidence="8">
    <location>
        <begin position="118"/>
        <end position="119"/>
    </location>
    <ligand>
        <name>NAD(+)</name>
        <dbReference type="ChEBI" id="CHEBI:57540"/>
    </ligand>
</feature>
<organism evidence="9 10">
    <name type="scientific">Halothermothrix orenii (strain H 168 / OCM 544 / DSM 9562)</name>
    <dbReference type="NCBI Taxonomy" id="373903"/>
    <lineage>
        <taxon>Bacteria</taxon>
        <taxon>Bacillati</taxon>
        <taxon>Bacillota</taxon>
        <taxon>Clostridia</taxon>
        <taxon>Halanaerobiales</taxon>
        <taxon>Halothermotrichaceae</taxon>
        <taxon>Halothermothrix</taxon>
    </lineage>
</organism>
<dbReference type="GO" id="GO:0051287">
    <property type="term" value="F:NAD binding"/>
    <property type="evidence" value="ECO:0007669"/>
    <property type="project" value="UniProtKB-ARBA"/>
</dbReference>
<comment type="function">
    <text evidence="8">Involved in the regulation of the intracellular balance of NAD and NADP, and is a key enzyme in the biosynthesis of NADP. Catalyzes specifically the phosphorylation on 2'-hydroxyl of the adenosine moiety of NAD to yield NADP.</text>
</comment>
<dbReference type="FunFam" id="2.60.200.30:FF:000009">
    <property type="entry name" value="Poly(P)/ATP NAD kinase"/>
    <property type="match status" value="1"/>
</dbReference>
<dbReference type="GO" id="GO:0046872">
    <property type="term" value="F:metal ion binding"/>
    <property type="evidence" value="ECO:0007669"/>
    <property type="project" value="UniProtKB-UniRule"/>
</dbReference>
<dbReference type="InterPro" id="IPR017437">
    <property type="entry name" value="ATP-NAD_kinase_PpnK-typ_C"/>
</dbReference>
<name>B8D2I5_HALOH</name>
<evidence type="ECO:0000256" key="7">
    <source>
        <dbReference type="ARBA" id="ARBA00047925"/>
    </source>
</evidence>
<feature type="binding site" evidence="8">
    <location>
        <position position="49"/>
    </location>
    <ligand>
        <name>NAD(+)</name>
        <dbReference type="ChEBI" id="CHEBI:57540"/>
    </ligand>
</feature>
<comment type="caution">
    <text evidence="8">Lacks conserved residue(s) required for the propagation of feature annotation.</text>
</comment>
<dbReference type="OrthoDB" id="9774737at2"/>
<dbReference type="Pfam" id="PF20143">
    <property type="entry name" value="NAD_kinase_C"/>
    <property type="match status" value="1"/>
</dbReference>
<dbReference type="GO" id="GO:0005737">
    <property type="term" value="C:cytoplasm"/>
    <property type="evidence" value="ECO:0007669"/>
    <property type="project" value="UniProtKB-SubCell"/>
</dbReference>
<feature type="binding site" evidence="8">
    <location>
        <position position="148"/>
    </location>
    <ligand>
        <name>NAD(+)</name>
        <dbReference type="ChEBI" id="CHEBI:57540"/>
    </ligand>
</feature>
<evidence type="ECO:0000256" key="3">
    <source>
        <dbReference type="ARBA" id="ARBA00022777"/>
    </source>
</evidence>
<dbReference type="Proteomes" id="UP000000719">
    <property type="component" value="Chromosome"/>
</dbReference>
<evidence type="ECO:0000313" key="10">
    <source>
        <dbReference type="Proteomes" id="UP000000719"/>
    </source>
</evidence>
<comment type="subcellular location">
    <subcellularLocation>
        <location evidence="8">Cytoplasm</location>
    </subcellularLocation>
</comment>
<feature type="binding site" evidence="8">
    <location>
        <position position="217"/>
    </location>
    <ligand>
        <name>NAD(+)</name>
        <dbReference type="ChEBI" id="CHEBI:57540"/>
    </ligand>
</feature>
<evidence type="ECO:0000256" key="6">
    <source>
        <dbReference type="ARBA" id="ARBA00023027"/>
    </source>
</evidence>
<keyword evidence="1 8" id="KW-0808">Transferase</keyword>
<feature type="binding site" evidence="8">
    <location>
        <position position="129"/>
    </location>
    <ligand>
        <name>NAD(+)</name>
        <dbReference type="ChEBI" id="CHEBI:57540"/>
    </ligand>
</feature>
<evidence type="ECO:0000256" key="5">
    <source>
        <dbReference type="ARBA" id="ARBA00022857"/>
    </source>
</evidence>
<dbReference type="GO" id="GO:0005524">
    <property type="term" value="F:ATP binding"/>
    <property type="evidence" value="ECO:0007669"/>
    <property type="project" value="UniProtKB-KW"/>
</dbReference>
<evidence type="ECO:0000256" key="1">
    <source>
        <dbReference type="ARBA" id="ARBA00022679"/>
    </source>
</evidence>
<dbReference type="KEGG" id="hor:Hore_06550"/>
<dbReference type="Gene3D" id="2.60.200.30">
    <property type="entry name" value="Probable inorganic polyphosphate/atp-NAD kinase, domain 2"/>
    <property type="match status" value="1"/>
</dbReference>
<comment type="cofactor">
    <cofactor evidence="8">
        <name>a divalent metal cation</name>
        <dbReference type="ChEBI" id="CHEBI:60240"/>
    </cofactor>
</comment>
<keyword evidence="2 8" id="KW-0547">Nucleotide-binding</keyword>
<dbReference type="GO" id="GO:0019674">
    <property type="term" value="P:NAD+ metabolic process"/>
    <property type="evidence" value="ECO:0007669"/>
    <property type="project" value="InterPro"/>
</dbReference>
<dbReference type="HAMAP" id="MF_00361">
    <property type="entry name" value="NAD_kinase"/>
    <property type="match status" value="1"/>
</dbReference>
<evidence type="ECO:0000256" key="8">
    <source>
        <dbReference type="HAMAP-Rule" id="MF_00361"/>
    </source>
</evidence>
<evidence type="ECO:0000313" key="9">
    <source>
        <dbReference type="EMBL" id="ACL69412.1"/>
    </source>
</evidence>
<dbReference type="InterPro" id="IPR016064">
    <property type="entry name" value="NAD/diacylglycerol_kinase_sf"/>
</dbReference>
<feature type="binding site" evidence="8">
    <location>
        <begin position="44"/>
        <end position="45"/>
    </location>
    <ligand>
        <name>NAD(+)</name>
        <dbReference type="ChEBI" id="CHEBI:57540"/>
    </ligand>
</feature>
<keyword evidence="5 8" id="KW-0521">NADP</keyword>
<feature type="binding site" evidence="8">
    <location>
        <begin position="159"/>
        <end position="164"/>
    </location>
    <ligand>
        <name>NAD(+)</name>
        <dbReference type="ChEBI" id="CHEBI:57540"/>
    </ligand>
</feature>
<dbReference type="EMBL" id="CP001098">
    <property type="protein sequence ID" value="ACL69412.1"/>
    <property type="molecule type" value="Genomic_DNA"/>
</dbReference>
<sequence length="260" mass="28965">MLEKRGLNYRVESQTARALGFDRNSCPLTRMKELVDLVFIFGGDGTLLHTAHHFIGADIPLLGVNLGRLGFLAEVEGNELSKALEFILEENYKIEKRMLLEAKVYSDGEEVYRSYALNDVVINRGARSRMVSIQLYINHQAVTSYRADGLIIATTTGSTAYSLSAGGPIVNPKLKAMVVTPICPHTLYIRPMVVSEEEKLKVTVEGQDAMMFTADGQYNYPLSTGDEILISASNKEIKMVKLPDRNFYSILHQKMKVGLV</sequence>
<comment type="catalytic activity">
    <reaction evidence="7 8">
        <text>NAD(+) + ATP = ADP + NADP(+) + H(+)</text>
        <dbReference type="Rhea" id="RHEA:18629"/>
        <dbReference type="ChEBI" id="CHEBI:15378"/>
        <dbReference type="ChEBI" id="CHEBI:30616"/>
        <dbReference type="ChEBI" id="CHEBI:57540"/>
        <dbReference type="ChEBI" id="CHEBI:58349"/>
        <dbReference type="ChEBI" id="CHEBI:456216"/>
        <dbReference type="EC" id="2.7.1.23"/>
    </reaction>
</comment>
<dbReference type="EC" id="2.7.1.23" evidence="8"/>
<keyword evidence="4 8" id="KW-0067">ATP-binding</keyword>
<protein>
    <recommendedName>
        <fullName evidence="8">NAD kinase</fullName>
        <ecNumber evidence="8">2.7.1.23</ecNumber>
    </recommendedName>
    <alternativeName>
        <fullName evidence="8">ATP-dependent NAD kinase</fullName>
    </alternativeName>
</protein>
<dbReference type="Pfam" id="PF01513">
    <property type="entry name" value="NAD_kinase"/>
    <property type="match status" value="1"/>
</dbReference>
<keyword evidence="10" id="KW-1185">Reference proteome</keyword>
<keyword evidence="3 8" id="KW-0418">Kinase</keyword>
<reference evidence="9 10" key="1">
    <citation type="journal article" date="2009" name="PLoS ONE">
        <title>Genome analysis of the anaerobic thermohalophilic bacterium Halothermothrix orenii.</title>
        <authorList>
            <person name="Mavromatis K."/>
            <person name="Ivanova N."/>
            <person name="Anderson I."/>
            <person name="Lykidis A."/>
            <person name="Hooper S.D."/>
            <person name="Sun H."/>
            <person name="Kunin V."/>
            <person name="Lapidus A."/>
            <person name="Hugenholtz P."/>
            <person name="Patel B."/>
            <person name="Kyrpides N.C."/>
        </authorList>
    </citation>
    <scope>NUCLEOTIDE SEQUENCE [LARGE SCALE GENOMIC DNA]</scope>
    <source>
        <strain evidence="10">H 168 / OCM 544 / DSM 9562</strain>
    </source>
</reference>
<gene>
    <name evidence="8" type="primary">nadK</name>
    <name evidence="9" type="ordered locus">Hore_06550</name>
</gene>
<dbReference type="SUPFAM" id="SSF111331">
    <property type="entry name" value="NAD kinase/diacylglycerol kinase-like"/>
    <property type="match status" value="1"/>
</dbReference>
<dbReference type="InterPro" id="IPR002504">
    <property type="entry name" value="NADK"/>
</dbReference>
<keyword evidence="6 8" id="KW-0520">NAD</keyword>
<dbReference type="AlphaFoldDB" id="B8D2I5"/>
<keyword evidence="8" id="KW-0963">Cytoplasm</keyword>
<evidence type="ECO:0000256" key="4">
    <source>
        <dbReference type="ARBA" id="ARBA00022840"/>
    </source>
</evidence>
<dbReference type="PANTHER" id="PTHR20275">
    <property type="entry name" value="NAD KINASE"/>
    <property type="match status" value="1"/>
</dbReference>
<evidence type="ECO:0000256" key="2">
    <source>
        <dbReference type="ARBA" id="ARBA00022741"/>
    </source>
</evidence>
<dbReference type="HOGENOM" id="CLU_008831_0_1_9"/>
<dbReference type="eggNOG" id="COG0061">
    <property type="taxonomic scope" value="Bacteria"/>
</dbReference>
<dbReference type="InterPro" id="IPR017438">
    <property type="entry name" value="ATP-NAD_kinase_N"/>
</dbReference>
<dbReference type="GO" id="GO:0006741">
    <property type="term" value="P:NADP+ biosynthetic process"/>
    <property type="evidence" value="ECO:0007669"/>
    <property type="project" value="UniProtKB-UniRule"/>
</dbReference>
<dbReference type="Gene3D" id="3.40.50.10330">
    <property type="entry name" value="Probable inorganic polyphosphate/atp-NAD kinase, domain 1"/>
    <property type="match status" value="1"/>
</dbReference>
<accession>B8D2I5</accession>
<feature type="active site" description="Proton acceptor" evidence="8">
    <location>
        <position position="44"/>
    </location>
</feature>
<feature type="binding site" evidence="8">
    <location>
        <position position="146"/>
    </location>
    <ligand>
        <name>NAD(+)</name>
        <dbReference type="ChEBI" id="CHEBI:57540"/>
    </ligand>
</feature>
<proteinExistence type="inferred from homology"/>
<dbReference type="GO" id="GO:0003951">
    <property type="term" value="F:NAD+ kinase activity"/>
    <property type="evidence" value="ECO:0007669"/>
    <property type="project" value="UniProtKB-UniRule"/>
</dbReference>
<dbReference type="PANTHER" id="PTHR20275:SF0">
    <property type="entry name" value="NAD KINASE"/>
    <property type="match status" value="1"/>
</dbReference>